<proteinExistence type="predicted"/>
<dbReference type="PANTHER" id="PTHR14150:SF12">
    <property type="entry name" value="U3 SMALL NUCLEOLAR RNA-ASSOCIATED PROTEIN 14 HOMOLOG A"/>
    <property type="match status" value="1"/>
</dbReference>
<evidence type="ECO:0000256" key="3">
    <source>
        <dbReference type="ARBA" id="ARBA00023242"/>
    </source>
</evidence>
<organism evidence="5">
    <name type="scientific">Cladocopium goreaui</name>
    <dbReference type="NCBI Taxonomy" id="2562237"/>
    <lineage>
        <taxon>Eukaryota</taxon>
        <taxon>Sar</taxon>
        <taxon>Alveolata</taxon>
        <taxon>Dinophyceae</taxon>
        <taxon>Suessiales</taxon>
        <taxon>Symbiodiniaceae</taxon>
        <taxon>Cladocopium</taxon>
    </lineage>
</organism>
<accession>A0A9P1BJP0</accession>
<dbReference type="PANTHER" id="PTHR14150">
    <property type="entry name" value="U3 SMALL NUCLEOLAR RNA-ASSOCIATED PROTEIN 14"/>
    <property type="match status" value="1"/>
</dbReference>
<evidence type="ECO:0000256" key="2">
    <source>
        <dbReference type="ARBA" id="ARBA00022553"/>
    </source>
</evidence>
<sequence length="521" mass="58553">MWWLAHIRSGERGRRCDSSSEIDLVEFKPKKLWSSRVSSVGYLGAFVEGNQMQDFEAELEMAEREEEEKKEDSGELPGWGSWAGEGAPKPKPRLQPKAKAKEEPRKPKPSHFSVYDGKMEASKYFVDQLPYGVKNPAQYNQELRMPTGPEWNALPAHLQRIKPKFFSKVGTIVPPLQLVKHLPKESQAGIIDTWSAKKRPTRLKEWPDLLHLQVLRHLGSPQEVWGYLPYGSLCRSCRSATQLPCLWRHLDFTDAPLEEPWRLLSGHPEVIQLVLRGLSIEDSTLQELLLRLPRLQVLDVGRCGDLTPNALTSACSLTQLQSLSLDGMAALEDSQVQDLCESCLSLNHLDLRFCERLADVSCFLKSADRWQSLQFDGCFRLDATRLLECANVFSSLEELSLDGEMLEAPVLALLPKRCPRLRTLLVSFAAELDGEALSALTTLSQLDALTLKKAQKPPDDAWASFFLQQQRCRAPEADLGWRILNFCECELFCDGAANTLALVPQVRLVEQGGLSLTQGGH</sequence>
<dbReference type="GO" id="GO:0006364">
    <property type="term" value="P:rRNA processing"/>
    <property type="evidence" value="ECO:0007669"/>
    <property type="project" value="InterPro"/>
</dbReference>
<reference evidence="6" key="2">
    <citation type="submission" date="2024-04" db="EMBL/GenBank/DDBJ databases">
        <authorList>
            <person name="Chen Y."/>
            <person name="Shah S."/>
            <person name="Dougan E. K."/>
            <person name="Thang M."/>
            <person name="Chan C."/>
        </authorList>
    </citation>
    <scope>NUCLEOTIDE SEQUENCE [LARGE SCALE GENOMIC DNA]</scope>
</reference>
<keyword evidence="8" id="KW-1185">Reference proteome</keyword>
<feature type="region of interest" description="Disordered" evidence="4">
    <location>
        <begin position="60"/>
        <end position="114"/>
    </location>
</feature>
<evidence type="ECO:0000256" key="1">
    <source>
        <dbReference type="ARBA" id="ARBA00004604"/>
    </source>
</evidence>
<dbReference type="OrthoDB" id="277439at2759"/>
<dbReference type="Proteomes" id="UP001152797">
    <property type="component" value="Unassembled WGS sequence"/>
</dbReference>
<feature type="compositionally biased region" description="Acidic residues" evidence="4">
    <location>
        <begin position="60"/>
        <end position="69"/>
    </location>
</feature>
<dbReference type="InterPro" id="IPR032675">
    <property type="entry name" value="LRR_dom_sf"/>
</dbReference>
<dbReference type="Gene3D" id="3.80.10.10">
    <property type="entry name" value="Ribonuclease Inhibitor"/>
    <property type="match status" value="1"/>
</dbReference>
<keyword evidence="2" id="KW-0597">Phosphoprotein</keyword>
<name>A0A9P1BJP0_9DINO</name>
<dbReference type="InterPro" id="IPR006709">
    <property type="entry name" value="SSU_processome_Utp14"/>
</dbReference>
<gene>
    <name evidence="5" type="ORF">C1SCF055_LOCUS3012</name>
</gene>
<evidence type="ECO:0000313" key="8">
    <source>
        <dbReference type="Proteomes" id="UP001152797"/>
    </source>
</evidence>
<dbReference type="AlphaFoldDB" id="A0A9P1BJP0"/>
<protein>
    <submittedName>
        <fullName evidence="7">U3 small nucleolar RNA-associated protein 14 (U3 snoRNA-associated protein 14) (U three protein 14)</fullName>
    </submittedName>
</protein>
<comment type="subcellular location">
    <subcellularLocation>
        <location evidence="1">Nucleus</location>
        <location evidence="1">Nucleolus</location>
    </subcellularLocation>
</comment>
<keyword evidence="3" id="KW-0539">Nucleus</keyword>
<dbReference type="SUPFAM" id="SSF52047">
    <property type="entry name" value="RNI-like"/>
    <property type="match status" value="1"/>
</dbReference>
<reference evidence="5" key="1">
    <citation type="submission" date="2022-10" db="EMBL/GenBank/DDBJ databases">
        <authorList>
            <person name="Chen Y."/>
            <person name="Dougan E. K."/>
            <person name="Chan C."/>
            <person name="Rhodes N."/>
            <person name="Thang M."/>
        </authorList>
    </citation>
    <scope>NUCLEOTIDE SEQUENCE</scope>
</reference>
<dbReference type="Pfam" id="PF04615">
    <property type="entry name" value="Utp14"/>
    <property type="match status" value="1"/>
</dbReference>
<evidence type="ECO:0000256" key="4">
    <source>
        <dbReference type="SAM" id="MobiDB-lite"/>
    </source>
</evidence>
<dbReference type="EMBL" id="CAMXCT030000147">
    <property type="protein sequence ID" value="CAL4761936.1"/>
    <property type="molecule type" value="Genomic_DNA"/>
</dbReference>
<evidence type="ECO:0000313" key="7">
    <source>
        <dbReference type="EMBL" id="CAL4761936.1"/>
    </source>
</evidence>
<dbReference type="EMBL" id="CAMXCT010000147">
    <property type="protein sequence ID" value="CAI3974624.1"/>
    <property type="molecule type" value="Genomic_DNA"/>
</dbReference>
<evidence type="ECO:0000313" key="5">
    <source>
        <dbReference type="EMBL" id="CAI3974624.1"/>
    </source>
</evidence>
<evidence type="ECO:0000313" key="6">
    <source>
        <dbReference type="EMBL" id="CAL1127999.1"/>
    </source>
</evidence>
<dbReference type="EMBL" id="CAMXCT020000147">
    <property type="protein sequence ID" value="CAL1127999.1"/>
    <property type="molecule type" value="Genomic_DNA"/>
</dbReference>
<dbReference type="GO" id="GO:0032040">
    <property type="term" value="C:small-subunit processome"/>
    <property type="evidence" value="ECO:0007669"/>
    <property type="project" value="InterPro"/>
</dbReference>
<comment type="caution">
    <text evidence="5">The sequence shown here is derived from an EMBL/GenBank/DDBJ whole genome shotgun (WGS) entry which is preliminary data.</text>
</comment>